<dbReference type="Proteomes" id="UP000583752">
    <property type="component" value="Unassembled WGS sequence"/>
</dbReference>
<evidence type="ECO:0000256" key="7">
    <source>
        <dbReference type="SAM" id="Phobius"/>
    </source>
</evidence>
<name>A0A848HN76_9BURK</name>
<dbReference type="RefSeq" id="WP_169467449.1">
    <property type="nucleotide sequence ID" value="NZ_JABBGG010000008.1"/>
</dbReference>
<keyword evidence="11" id="KW-1185">Reference proteome</keyword>
<dbReference type="EMBL" id="JABBGG010000008">
    <property type="protein sequence ID" value="NML62457.1"/>
    <property type="molecule type" value="Genomic_DNA"/>
</dbReference>
<accession>A0A848HN76</accession>
<organism evidence="10 11">
    <name type="scientific">Massilia polaris</name>
    <dbReference type="NCBI Taxonomy" id="2728846"/>
    <lineage>
        <taxon>Bacteria</taxon>
        <taxon>Pseudomonadati</taxon>
        <taxon>Pseudomonadota</taxon>
        <taxon>Betaproteobacteria</taxon>
        <taxon>Burkholderiales</taxon>
        <taxon>Oxalobacteraceae</taxon>
        <taxon>Telluria group</taxon>
        <taxon>Massilia</taxon>
    </lineage>
</organism>
<keyword evidence="3 7" id="KW-0812">Transmembrane</keyword>
<sequence>MYVFIEALRSAIAAIRAHRLRSFLTSLGVIIGVASVIAVVSLIQGMSQSISKQFEGLGSNAITISAKNDFKDVLRGKINTLRFEDVEQLRAHVDGIRDLCPVFSPGGGDVRVANNKAFAHVIATTPSYQDVHQRYVQSGRFLSSADETNARRVAVIGSKLVDELHLKGEPLGQFIQYSGEWFKVVGVMETRGELFGMSQDDYLIIPYKTGRSMIGNNQKPNMRINVSSDSATPADEVKRQITAAMRSSHKLKADDKDDFELVASDQLSKSFGEISTMVTMVMGGIVGIALLVGGIGIMNIMLVSVTERTREIGICKAIGARSRDIMLQFLIEAVILALFGGLIGVALGYAIGTGAAALIPNFPTAFVPWWAIAVSLLFSGGVGVVFGVFPASKAAKLDPIEALRYE</sequence>
<feature type="transmembrane region" description="Helical" evidence="7">
    <location>
        <begin position="20"/>
        <end position="43"/>
    </location>
</feature>
<evidence type="ECO:0000259" key="9">
    <source>
        <dbReference type="Pfam" id="PF12704"/>
    </source>
</evidence>
<dbReference type="AlphaFoldDB" id="A0A848HN76"/>
<evidence type="ECO:0000256" key="5">
    <source>
        <dbReference type="ARBA" id="ARBA00023136"/>
    </source>
</evidence>
<comment type="similarity">
    <text evidence="6">Belongs to the ABC-4 integral membrane protein family.</text>
</comment>
<evidence type="ECO:0000256" key="2">
    <source>
        <dbReference type="ARBA" id="ARBA00022475"/>
    </source>
</evidence>
<dbReference type="InterPro" id="IPR025857">
    <property type="entry name" value="MacB_PCD"/>
</dbReference>
<dbReference type="Pfam" id="PF02687">
    <property type="entry name" value="FtsX"/>
    <property type="match status" value="1"/>
</dbReference>
<keyword evidence="4 7" id="KW-1133">Transmembrane helix</keyword>
<comment type="subcellular location">
    <subcellularLocation>
        <location evidence="1">Cell membrane</location>
        <topology evidence="1">Multi-pass membrane protein</topology>
    </subcellularLocation>
</comment>
<evidence type="ECO:0000256" key="1">
    <source>
        <dbReference type="ARBA" id="ARBA00004651"/>
    </source>
</evidence>
<dbReference type="PANTHER" id="PTHR30572:SF4">
    <property type="entry name" value="ABC TRANSPORTER PERMEASE YTRF"/>
    <property type="match status" value="1"/>
</dbReference>
<keyword evidence="2" id="KW-1003">Cell membrane</keyword>
<feature type="transmembrane region" description="Helical" evidence="7">
    <location>
        <begin position="277"/>
        <end position="304"/>
    </location>
</feature>
<comment type="caution">
    <text evidence="10">The sequence shown here is derived from an EMBL/GenBank/DDBJ whole genome shotgun (WGS) entry which is preliminary data.</text>
</comment>
<evidence type="ECO:0000256" key="6">
    <source>
        <dbReference type="ARBA" id="ARBA00038076"/>
    </source>
</evidence>
<evidence type="ECO:0000259" key="8">
    <source>
        <dbReference type="Pfam" id="PF02687"/>
    </source>
</evidence>
<evidence type="ECO:0000313" key="11">
    <source>
        <dbReference type="Proteomes" id="UP000583752"/>
    </source>
</evidence>
<dbReference type="InterPro" id="IPR003838">
    <property type="entry name" value="ABC3_permease_C"/>
</dbReference>
<feature type="transmembrane region" description="Helical" evidence="7">
    <location>
        <begin position="325"/>
        <end position="349"/>
    </location>
</feature>
<dbReference type="Pfam" id="PF12704">
    <property type="entry name" value="MacB_PCD"/>
    <property type="match status" value="1"/>
</dbReference>
<evidence type="ECO:0000256" key="4">
    <source>
        <dbReference type="ARBA" id="ARBA00022989"/>
    </source>
</evidence>
<protein>
    <submittedName>
        <fullName evidence="10">FtsX-like permease family protein</fullName>
    </submittedName>
</protein>
<reference evidence="10 11" key="1">
    <citation type="submission" date="2020-04" db="EMBL/GenBank/DDBJ databases">
        <title>Massilia sp. RP-1-19 isolated from soil.</title>
        <authorList>
            <person name="Dahal R.H."/>
        </authorList>
    </citation>
    <scope>NUCLEOTIDE SEQUENCE [LARGE SCALE GENOMIC DNA]</scope>
    <source>
        <strain evidence="10 11">RP-1-19</strain>
    </source>
</reference>
<evidence type="ECO:0000256" key="3">
    <source>
        <dbReference type="ARBA" id="ARBA00022692"/>
    </source>
</evidence>
<dbReference type="GO" id="GO:0022857">
    <property type="term" value="F:transmembrane transporter activity"/>
    <property type="evidence" value="ECO:0007669"/>
    <property type="project" value="TreeGrafter"/>
</dbReference>
<dbReference type="PANTHER" id="PTHR30572">
    <property type="entry name" value="MEMBRANE COMPONENT OF TRANSPORTER-RELATED"/>
    <property type="match status" value="1"/>
</dbReference>
<feature type="domain" description="ABC3 transporter permease C-terminal" evidence="8">
    <location>
        <begin position="285"/>
        <end position="399"/>
    </location>
</feature>
<proteinExistence type="inferred from homology"/>
<feature type="domain" description="MacB-like periplasmic core" evidence="9">
    <location>
        <begin position="22"/>
        <end position="243"/>
    </location>
</feature>
<dbReference type="InterPro" id="IPR050250">
    <property type="entry name" value="Macrolide_Exporter_MacB"/>
</dbReference>
<keyword evidence="5 7" id="KW-0472">Membrane</keyword>
<evidence type="ECO:0000313" key="10">
    <source>
        <dbReference type="EMBL" id="NML62457.1"/>
    </source>
</evidence>
<feature type="transmembrane region" description="Helical" evidence="7">
    <location>
        <begin position="369"/>
        <end position="389"/>
    </location>
</feature>
<gene>
    <name evidence="10" type="ORF">HHL21_15520</name>
</gene>
<dbReference type="GO" id="GO:0005886">
    <property type="term" value="C:plasma membrane"/>
    <property type="evidence" value="ECO:0007669"/>
    <property type="project" value="UniProtKB-SubCell"/>
</dbReference>